<organism evidence="1">
    <name type="scientific">Microviridae sp. ctC1P1</name>
    <dbReference type="NCBI Taxonomy" id="2824988"/>
    <lineage>
        <taxon>Viruses</taxon>
        <taxon>Monodnaviria</taxon>
        <taxon>Sangervirae</taxon>
        <taxon>Phixviricota</taxon>
        <taxon>Malgrandaviricetes</taxon>
        <taxon>Petitvirales</taxon>
        <taxon>Microviridae</taxon>
    </lineage>
</organism>
<reference evidence="1" key="1">
    <citation type="journal article" date="2021" name="Proc. Natl. Acad. Sci. U.S.A.">
        <title>A Catalog of Tens of Thousands of Viruses from Human Metagenomes Reveals Hidden Associations with Chronic Diseases.</title>
        <authorList>
            <person name="Tisza M.J."/>
            <person name="Buck C.B."/>
        </authorList>
    </citation>
    <scope>NUCLEOTIDE SEQUENCE</scope>
    <source>
        <strain evidence="1">CtC1P1</strain>
    </source>
</reference>
<accession>A0A8S5V655</accession>
<evidence type="ECO:0000313" key="1">
    <source>
        <dbReference type="EMBL" id="DAG02182.1"/>
    </source>
</evidence>
<protein>
    <submittedName>
        <fullName evidence="1">Uncharacterized protein</fullName>
    </submittedName>
</protein>
<sequence length="67" mass="8119">MEYRIKSCLIPFHDLLEIFEFLVNLPSIYLWQYQGLDILLNDRPIMKILIRFENGTTYVSYTTVRLF</sequence>
<dbReference type="EMBL" id="BK016206">
    <property type="protein sequence ID" value="DAG02182.1"/>
    <property type="molecule type" value="Genomic_DNA"/>
</dbReference>
<name>A0A8S5V655_9VIRU</name>
<proteinExistence type="predicted"/>